<name>A0ABQ6H9S8_9GAMM</name>
<dbReference type="Pfam" id="PF11949">
    <property type="entry name" value="DUF3466"/>
    <property type="match status" value="1"/>
</dbReference>
<gene>
    <name evidence="2" type="ORF">theurythT_31090</name>
</gene>
<dbReference type="EMBL" id="BSSU01000019">
    <property type="protein sequence ID" value="GLX83656.1"/>
    <property type="molecule type" value="Genomic_DNA"/>
</dbReference>
<keyword evidence="3" id="KW-1185">Reference proteome</keyword>
<protein>
    <recommendedName>
        <fullName evidence="4">DUF3466 family protein</fullName>
    </recommendedName>
</protein>
<feature type="signal peptide" evidence="1">
    <location>
        <begin position="1"/>
        <end position="24"/>
    </location>
</feature>
<evidence type="ECO:0000256" key="1">
    <source>
        <dbReference type="SAM" id="SignalP"/>
    </source>
</evidence>
<proteinExistence type="predicted"/>
<accession>A0ABQ6H9S8</accession>
<dbReference type="Proteomes" id="UP001157133">
    <property type="component" value="Unassembled WGS sequence"/>
</dbReference>
<reference evidence="2 3" key="1">
    <citation type="submission" date="2023-03" db="EMBL/GenBank/DDBJ databases">
        <title>Draft genome sequence of Thalassotalea eurytherma JCM 18482T.</title>
        <authorList>
            <person name="Sawabe T."/>
        </authorList>
    </citation>
    <scope>NUCLEOTIDE SEQUENCE [LARGE SCALE GENOMIC DNA]</scope>
    <source>
        <strain evidence="2 3">JCM 18482</strain>
    </source>
</reference>
<feature type="chain" id="PRO_5046809550" description="DUF3466 family protein" evidence="1">
    <location>
        <begin position="25"/>
        <end position="581"/>
    </location>
</feature>
<comment type="caution">
    <text evidence="2">The sequence shown here is derived from an EMBL/GenBank/DDBJ whole genome shotgun (WGS) entry which is preliminary data.</text>
</comment>
<organism evidence="2 3">
    <name type="scientific">Thalassotalea eurytherma</name>
    <dbReference type="NCBI Taxonomy" id="1144278"/>
    <lineage>
        <taxon>Bacteria</taxon>
        <taxon>Pseudomonadati</taxon>
        <taxon>Pseudomonadota</taxon>
        <taxon>Gammaproteobacteria</taxon>
        <taxon>Alteromonadales</taxon>
        <taxon>Colwelliaceae</taxon>
        <taxon>Thalassotalea</taxon>
    </lineage>
</organism>
<sequence>MNKFVKTLLAASIGSVLAVNSAQAAKYVVVDLGELPAQEYSYGIDQNAVNEQVSTGNGSHNFPVLFQYLDEDDFDAIELKAEREYELAYGLTDIEDSEALRAGNPTANDLEWTIRYLAAINNNNYQKVVDTVSYVDRGAGPEELVIFDQPFEGTDTLSRSTNDIVTGITDNGWIYGVGTLPFLPLEYTQSDGDELTFFLNDSNRQAFLTTDYGTTIKTITAPESRYGGESGIMDINGNTAVGFASTAIDEDILEIIERETDSGCSDPNILDNQPKEACIQNLRSNMYDIRPFMWTLDGNGDVVETTELDLLVTPNEDDSRVFTGFVQAINASGVAVGYSHGWVDENETNPSSGESRSLYAVIYKNGEVYDFTEDHGLEFDSRAYDINDAGIAVGHVNEYIEGVQRTSFYYVDTNQENPQMVKPMGFFTGSASSARAINENGLVVGFAEYENRNDNSAQPRRNHAFIYDIAAETFTDVNTLVACDSPYDILEARDINDSNQIMASAVLKVPRKDAKGELVVDENGDTLYEDVVRHIRLDPVNGEIDECTAAEEGKVERQGAALGTTSLLSMFLGLALFRRRK</sequence>
<keyword evidence="1" id="KW-0732">Signal</keyword>
<evidence type="ECO:0000313" key="3">
    <source>
        <dbReference type="Proteomes" id="UP001157133"/>
    </source>
</evidence>
<evidence type="ECO:0000313" key="2">
    <source>
        <dbReference type="EMBL" id="GLX83656.1"/>
    </source>
</evidence>
<dbReference type="InterPro" id="IPR022562">
    <property type="entry name" value="DUF3466"/>
</dbReference>
<evidence type="ECO:0008006" key="4">
    <source>
        <dbReference type="Google" id="ProtNLM"/>
    </source>
</evidence>